<dbReference type="InterPro" id="IPR023033">
    <property type="entry name" value="Ala_tRNA_ligase_euk/bac"/>
</dbReference>
<dbReference type="FunFam" id="3.30.54.20:FF:000001">
    <property type="entry name" value="Alanine--tRNA ligase"/>
    <property type="match status" value="1"/>
</dbReference>
<feature type="coiled-coil region" evidence="14">
    <location>
        <begin position="735"/>
        <end position="762"/>
    </location>
</feature>
<dbReference type="Pfam" id="PF07973">
    <property type="entry name" value="tRNA_SAD"/>
    <property type="match status" value="1"/>
</dbReference>
<evidence type="ECO:0000256" key="4">
    <source>
        <dbReference type="ARBA" id="ARBA00017959"/>
    </source>
</evidence>
<evidence type="ECO:0000256" key="13">
    <source>
        <dbReference type="ARBA" id="ARBA00023146"/>
    </source>
</evidence>
<dbReference type="PROSITE" id="PS50860">
    <property type="entry name" value="AA_TRNA_LIGASE_II_ALA"/>
    <property type="match status" value="1"/>
</dbReference>
<keyword evidence="6 16" id="KW-0436">Ligase</keyword>
<name>A0A644VBA7_9ZZZZ</name>
<dbReference type="HAMAP" id="MF_00036_B">
    <property type="entry name" value="Ala_tRNA_synth_B"/>
    <property type="match status" value="1"/>
</dbReference>
<keyword evidence="5" id="KW-0820">tRNA-binding</keyword>
<dbReference type="FunFam" id="3.30.930.10:FF:000004">
    <property type="entry name" value="Alanine--tRNA ligase"/>
    <property type="match status" value="1"/>
</dbReference>
<keyword evidence="10" id="KW-0067">ATP-binding</keyword>
<dbReference type="SUPFAM" id="SSF101353">
    <property type="entry name" value="Putative anticodon-binding domain of alanyl-tRNA synthetase (AlaRS)"/>
    <property type="match status" value="1"/>
</dbReference>
<evidence type="ECO:0000256" key="6">
    <source>
        <dbReference type="ARBA" id="ARBA00022598"/>
    </source>
</evidence>
<dbReference type="Pfam" id="PF02272">
    <property type="entry name" value="DHHA1"/>
    <property type="match status" value="1"/>
</dbReference>
<dbReference type="FunFam" id="3.30.980.10:FF:000004">
    <property type="entry name" value="Alanine--tRNA ligase, cytoplasmic"/>
    <property type="match status" value="1"/>
</dbReference>
<evidence type="ECO:0000256" key="14">
    <source>
        <dbReference type="SAM" id="Coils"/>
    </source>
</evidence>
<evidence type="ECO:0000256" key="9">
    <source>
        <dbReference type="ARBA" id="ARBA00022833"/>
    </source>
</evidence>
<sequence length="880" mass="96358">MLGAKLMKNLTGNEIRRRFLEFFAERGHLVLPSASLIPQDDPTLLLIGAGMAPFKPFFTGKMKPPSPRITTCQKCVRTGDIENVGRTARHHTYFEMLGDFSFGDYFKKEIIPWSWEFLTKELEIPADKLWITVHTEDDEAFAIWRDVVGVPAERIVRLEENFWEIGSGPCGPCSEIHIDLGAERGCGKPTCAVGCDCDRFLELWNLVFTQYNQNEDGTYTPLANKNIDTGAGLERIASVLQGKPSNFETDLIFPIIEYAANLAKVQYGVNKKMDISLKVIADHVRSMTFMIGDGILPSNEGRGYVLRRILRRAVRHGRLLGIDKMFLNGAVDVVIAMYGGHYTDLLEKKVYIQKVVEMEEARFLQTLQQGTEILNEEITCMEKSGVNELNGEAAFKLYDTFGFPWELTAEILEEQGLTMDKPGFDRAMEEQKNRARTARNDKAGRPVIYNTRGFDVAALTVNENTSHGEIVAIYPAGDPQPIATAEDGKNVAVVLSNTAFHAEGGGQLGDTGRLLATAGILNVETTKKLPDGVTIHIGTVTEGSLAVGEKVSFELDLERKNNIARNHTATHLLHAALKQVLGEHVNQAGSYVGPDRLRFDFSHFSPVTEKELVEIENIVNDKILAALDVNIMETEIENAKKLGATALFGEKYGKIVRVVTVPGFSMEFCGGVHVPNTANIGLFKILSESSTGAGVRRIEAVTGHGALAYVKETEAIVKAACSMLKTRSGDVTARLSLLQEELKAAEHKVSQLENKMASAQVSDIDSQIRTIKDIRVLVQIVKVNDMEALRALGDQMRDKVDGVVVLAAKLPDGKISILAMATKEAIAAGVNSGAVVKQVAKIMGGGGGGRPDMAQAGGKDADKIEEAMEKAWSIIESLIK</sequence>
<dbReference type="InterPro" id="IPR009000">
    <property type="entry name" value="Transl_B-barrel_sf"/>
</dbReference>
<dbReference type="EMBL" id="VSSQ01000258">
    <property type="protein sequence ID" value="MPL88497.1"/>
    <property type="molecule type" value="Genomic_DNA"/>
</dbReference>
<dbReference type="GO" id="GO:0005524">
    <property type="term" value="F:ATP binding"/>
    <property type="evidence" value="ECO:0007669"/>
    <property type="project" value="UniProtKB-KW"/>
</dbReference>
<gene>
    <name evidence="16" type="primary">alaS_13</name>
    <name evidence="16" type="ORF">SDC9_34520</name>
</gene>
<dbReference type="Gene3D" id="6.10.250.550">
    <property type="match status" value="1"/>
</dbReference>
<accession>A0A644VBA7</accession>
<dbReference type="GO" id="GO:0006419">
    <property type="term" value="P:alanyl-tRNA aminoacylation"/>
    <property type="evidence" value="ECO:0007669"/>
    <property type="project" value="InterPro"/>
</dbReference>
<dbReference type="InterPro" id="IPR018162">
    <property type="entry name" value="Ala-tRNA-ligase_IIc_anticod-bd"/>
</dbReference>
<dbReference type="EC" id="6.1.1.7" evidence="3"/>
<evidence type="ECO:0000256" key="3">
    <source>
        <dbReference type="ARBA" id="ARBA00013168"/>
    </source>
</evidence>
<dbReference type="PRINTS" id="PR00980">
    <property type="entry name" value="TRNASYNTHALA"/>
</dbReference>
<dbReference type="InterPro" id="IPR018165">
    <property type="entry name" value="Ala-tRNA-synth_IIc_core"/>
</dbReference>
<comment type="similarity">
    <text evidence="2">Belongs to the class-II aminoacyl-tRNA synthetase family.</text>
</comment>
<dbReference type="SMART" id="SM00863">
    <property type="entry name" value="tRNA_SAD"/>
    <property type="match status" value="1"/>
</dbReference>
<dbReference type="InterPro" id="IPR002318">
    <property type="entry name" value="Ala-tRNA-lgiase_IIc"/>
</dbReference>
<evidence type="ECO:0000256" key="12">
    <source>
        <dbReference type="ARBA" id="ARBA00022917"/>
    </source>
</evidence>
<evidence type="ECO:0000256" key="2">
    <source>
        <dbReference type="ARBA" id="ARBA00008226"/>
    </source>
</evidence>
<dbReference type="InterPro" id="IPR050058">
    <property type="entry name" value="Ala-tRNA_ligase"/>
</dbReference>
<evidence type="ECO:0000313" key="16">
    <source>
        <dbReference type="EMBL" id="MPL88497.1"/>
    </source>
</evidence>
<dbReference type="GO" id="GO:0004813">
    <property type="term" value="F:alanine-tRNA ligase activity"/>
    <property type="evidence" value="ECO:0007669"/>
    <property type="project" value="UniProtKB-EC"/>
</dbReference>
<comment type="caution">
    <text evidence="16">The sequence shown here is derived from an EMBL/GenBank/DDBJ whole genome shotgun (WGS) entry which is preliminary data.</text>
</comment>
<dbReference type="PANTHER" id="PTHR11777">
    <property type="entry name" value="ALANYL-TRNA SYNTHETASE"/>
    <property type="match status" value="1"/>
</dbReference>
<dbReference type="Gene3D" id="2.40.30.130">
    <property type="match status" value="1"/>
</dbReference>
<dbReference type="Gene3D" id="3.10.310.40">
    <property type="match status" value="1"/>
</dbReference>
<keyword evidence="11" id="KW-0694">RNA-binding</keyword>
<protein>
    <recommendedName>
        <fullName evidence="4">Alanine--tRNA ligase</fullName>
        <ecNumber evidence="3">6.1.1.7</ecNumber>
    </recommendedName>
</protein>
<dbReference type="GO" id="GO:0000049">
    <property type="term" value="F:tRNA binding"/>
    <property type="evidence" value="ECO:0007669"/>
    <property type="project" value="UniProtKB-KW"/>
</dbReference>
<dbReference type="SUPFAM" id="SSF55681">
    <property type="entry name" value="Class II aaRS and biotin synthetases"/>
    <property type="match status" value="1"/>
</dbReference>
<evidence type="ECO:0000256" key="1">
    <source>
        <dbReference type="ARBA" id="ARBA00001947"/>
    </source>
</evidence>
<dbReference type="Pfam" id="PF01411">
    <property type="entry name" value="tRNA-synt_2c"/>
    <property type="match status" value="1"/>
</dbReference>
<dbReference type="FunFam" id="3.10.310.40:FF:000001">
    <property type="entry name" value="Alanine--tRNA ligase"/>
    <property type="match status" value="1"/>
</dbReference>
<dbReference type="NCBIfam" id="TIGR00344">
    <property type="entry name" value="alaS"/>
    <property type="match status" value="1"/>
</dbReference>
<dbReference type="GO" id="GO:0005829">
    <property type="term" value="C:cytosol"/>
    <property type="evidence" value="ECO:0007669"/>
    <property type="project" value="TreeGrafter"/>
</dbReference>
<feature type="domain" description="Alanyl-transfer RNA synthetases family profile" evidence="15">
    <location>
        <begin position="10"/>
        <end position="712"/>
    </location>
</feature>
<dbReference type="SUPFAM" id="SSF50447">
    <property type="entry name" value="Translation proteins"/>
    <property type="match status" value="1"/>
</dbReference>
<dbReference type="Gene3D" id="3.30.980.10">
    <property type="entry name" value="Threonyl-trna Synthetase, Chain A, domain 2"/>
    <property type="match status" value="1"/>
</dbReference>
<evidence type="ECO:0000259" key="15">
    <source>
        <dbReference type="PROSITE" id="PS50860"/>
    </source>
</evidence>
<evidence type="ECO:0000256" key="8">
    <source>
        <dbReference type="ARBA" id="ARBA00022741"/>
    </source>
</evidence>
<dbReference type="Gene3D" id="3.30.54.20">
    <property type="match status" value="1"/>
</dbReference>
<keyword evidence="14" id="KW-0175">Coiled coil</keyword>
<dbReference type="GO" id="GO:0002161">
    <property type="term" value="F:aminoacyl-tRNA deacylase activity"/>
    <property type="evidence" value="ECO:0007669"/>
    <property type="project" value="TreeGrafter"/>
</dbReference>
<organism evidence="16">
    <name type="scientific">bioreactor metagenome</name>
    <dbReference type="NCBI Taxonomy" id="1076179"/>
    <lineage>
        <taxon>unclassified sequences</taxon>
        <taxon>metagenomes</taxon>
        <taxon>ecological metagenomes</taxon>
    </lineage>
</organism>
<evidence type="ECO:0000256" key="7">
    <source>
        <dbReference type="ARBA" id="ARBA00022723"/>
    </source>
</evidence>
<evidence type="ECO:0000256" key="11">
    <source>
        <dbReference type="ARBA" id="ARBA00022884"/>
    </source>
</evidence>
<dbReference type="PANTHER" id="PTHR11777:SF9">
    <property type="entry name" value="ALANINE--TRNA LIGASE, CYTOPLASMIC"/>
    <property type="match status" value="1"/>
</dbReference>
<keyword evidence="12" id="KW-0648">Protein biosynthesis</keyword>
<dbReference type="GO" id="GO:0046872">
    <property type="term" value="F:metal ion binding"/>
    <property type="evidence" value="ECO:0007669"/>
    <property type="project" value="UniProtKB-KW"/>
</dbReference>
<dbReference type="InterPro" id="IPR045864">
    <property type="entry name" value="aa-tRNA-synth_II/BPL/LPL"/>
</dbReference>
<dbReference type="CDD" id="cd00673">
    <property type="entry name" value="AlaRS_core"/>
    <property type="match status" value="1"/>
</dbReference>
<keyword evidence="9" id="KW-0862">Zinc</keyword>
<proteinExistence type="inferred from homology"/>
<dbReference type="InterPro" id="IPR018164">
    <property type="entry name" value="Ala-tRNA-synth_IIc_N"/>
</dbReference>
<comment type="cofactor">
    <cofactor evidence="1">
        <name>Zn(2+)</name>
        <dbReference type="ChEBI" id="CHEBI:29105"/>
    </cofactor>
</comment>
<evidence type="ECO:0000256" key="10">
    <source>
        <dbReference type="ARBA" id="ARBA00022840"/>
    </source>
</evidence>
<dbReference type="AlphaFoldDB" id="A0A644VBA7"/>
<dbReference type="InterPro" id="IPR018163">
    <property type="entry name" value="Thr/Ala-tRNA-synth_IIc_edit"/>
</dbReference>
<evidence type="ECO:0000256" key="5">
    <source>
        <dbReference type="ARBA" id="ARBA00022555"/>
    </source>
</evidence>
<dbReference type="InterPro" id="IPR003156">
    <property type="entry name" value="DHHA1_dom"/>
</dbReference>
<keyword evidence="13" id="KW-0030">Aminoacyl-tRNA synthetase</keyword>
<keyword evidence="8" id="KW-0547">Nucleotide-binding</keyword>
<dbReference type="InterPro" id="IPR012947">
    <property type="entry name" value="tRNA_SAD"/>
</dbReference>
<dbReference type="SUPFAM" id="SSF55186">
    <property type="entry name" value="ThrRS/AlaRS common domain"/>
    <property type="match status" value="1"/>
</dbReference>
<dbReference type="Gene3D" id="3.30.930.10">
    <property type="entry name" value="Bira Bifunctional Protein, Domain 2"/>
    <property type="match status" value="1"/>
</dbReference>
<keyword evidence="7" id="KW-0479">Metal-binding</keyword>
<reference evidence="16" key="1">
    <citation type="submission" date="2019-08" db="EMBL/GenBank/DDBJ databases">
        <authorList>
            <person name="Kucharzyk K."/>
            <person name="Murdoch R.W."/>
            <person name="Higgins S."/>
            <person name="Loffler F."/>
        </authorList>
    </citation>
    <scope>NUCLEOTIDE SEQUENCE</scope>
</reference>